<dbReference type="AlphaFoldDB" id="A0AAE0QF27"/>
<feature type="compositionally biased region" description="Acidic residues" evidence="1">
    <location>
        <begin position="548"/>
        <end position="564"/>
    </location>
</feature>
<organism evidence="2 3">
    <name type="scientific">Hemibagrus guttatus</name>
    <dbReference type="NCBI Taxonomy" id="175788"/>
    <lineage>
        <taxon>Eukaryota</taxon>
        <taxon>Metazoa</taxon>
        <taxon>Chordata</taxon>
        <taxon>Craniata</taxon>
        <taxon>Vertebrata</taxon>
        <taxon>Euteleostomi</taxon>
        <taxon>Actinopterygii</taxon>
        <taxon>Neopterygii</taxon>
        <taxon>Teleostei</taxon>
        <taxon>Ostariophysi</taxon>
        <taxon>Siluriformes</taxon>
        <taxon>Bagridae</taxon>
        <taxon>Hemibagrus</taxon>
    </lineage>
</organism>
<dbReference type="Proteomes" id="UP001274896">
    <property type="component" value="Unassembled WGS sequence"/>
</dbReference>
<dbReference type="PANTHER" id="PTHR16209:SF5">
    <property type="entry name" value="WW DOMAIN-BINDING PROTEIN 1"/>
    <property type="match status" value="1"/>
</dbReference>
<sequence length="615" mass="67608">MAVAERVKNSILHQLQQVTLPVRMQYQSNLRILELRQVLEFAENLLCLPYDGSGEILGDLDTEEFKAVDPVFCSSVYAVLEEEKERLLRWRHALLEGMEYHSTGTLPLLGSPRYCPGANSASGYLCQTGHCCGETGCCTYYYELWWFWLLWSVLILFSCCCAYRHRQAKQRVQQQQRQREINLMAYHGACSYPSSMLDLSFLASLKLPSYEEVAAQPSTPPPPYSSVAYPRGSAHPGPSHMLSSQSSDNYTSCSCDSCCPSSPCSSSPSSAQLTDETDTSHTSTPSHSEPVPINSVSGDATEQHSETLSIPPFNETCPTSSAEAMEVDFPDSTSLDCNGNRTVQTVTNPTVNNNVISDAEEIVNSKENGDEISNSNDVCNHTITTSSIVPQCNNTNDINSKGQMSNLSPTRDDKTTDFDLFHPPRNMTQNIFNPPIAIPLSSPPSCSPLFPTSPPLPPPLSPISDPLGAFLEQQSSPLQWTEPTQTHPSAPHPLSPPKPAVFSPDFLEPERRDSAVCDLDVDQTHFQQRRLTGDSGIEVCRCRINHEGEEEEEEEEEDDEEENEDRDHAQDKPSAVTNDDLHDSADCSVHAQLSPSELSDTCGSGSATPAHADAV</sequence>
<keyword evidence="3" id="KW-1185">Reference proteome</keyword>
<feature type="region of interest" description="Disordered" evidence="1">
    <location>
        <begin position="447"/>
        <end position="468"/>
    </location>
</feature>
<feature type="compositionally biased region" description="Pro residues" evidence="1">
    <location>
        <begin position="447"/>
        <end position="461"/>
    </location>
</feature>
<evidence type="ECO:0000313" key="3">
    <source>
        <dbReference type="Proteomes" id="UP001274896"/>
    </source>
</evidence>
<comment type="caution">
    <text evidence="2">The sequence shown here is derived from an EMBL/GenBank/DDBJ whole genome shotgun (WGS) entry which is preliminary data.</text>
</comment>
<dbReference type="InterPro" id="IPR051994">
    <property type="entry name" value="WW_domain-binding"/>
</dbReference>
<name>A0AAE0QF27_9TELE</name>
<dbReference type="Pfam" id="PF11669">
    <property type="entry name" value="WBP-1"/>
    <property type="match status" value="1"/>
</dbReference>
<feature type="compositionally biased region" description="Pro residues" evidence="1">
    <location>
        <begin position="490"/>
        <end position="499"/>
    </location>
</feature>
<dbReference type="PANTHER" id="PTHR16209">
    <property type="entry name" value="VESICULAR, OVEREXPRESSED IN CANCER, PROSURVIVAL PROTEIN 1"/>
    <property type="match status" value="1"/>
</dbReference>
<evidence type="ECO:0000256" key="1">
    <source>
        <dbReference type="SAM" id="MobiDB-lite"/>
    </source>
</evidence>
<dbReference type="EMBL" id="JAUCMX010000017">
    <property type="protein sequence ID" value="KAK3519407.1"/>
    <property type="molecule type" value="Genomic_DNA"/>
</dbReference>
<accession>A0AAE0QF27</accession>
<feature type="region of interest" description="Disordered" evidence="1">
    <location>
        <begin position="214"/>
        <end position="243"/>
    </location>
</feature>
<proteinExistence type="predicted"/>
<gene>
    <name evidence="2" type="ORF">QTP70_027522</name>
</gene>
<feature type="region of interest" description="Disordered" evidence="1">
    <location>
        <begin position="480"/>
        <end position="505"/>
    </location>
</feature>
<feature type="compositionally biased region" description="Polar residues" evidence="1">
    <location>
        <begin position="591"/>
        <end position="607"/>
    </location>
</feature>
<feature type="region of interest" description="Disordered" evidence="1">
    <location>
        <begin position="269"/>
        <end position="320"/>
    </location>
</feature>
<dbReference type="InterPro" id="IPR021684">
    <property type="entry name" value="WBP1-like"/>
</dbReference>
<feature type="region of interest" description="Disordered" evidence="1">
    <location>
        <begin position="546"/>
        <end position="615"/>
    </location>
</feature>
<evidence type="ECO:0000313" key="2">
    <source>
        <dbReference type="EMBL" id="KAK3519407.1"/>
    </source>
</evidence>
<reference evidence="2" key="1">
    <citation type="submission" date="2023-06" db="EMBL/GenBank/DDBJ databases">
        <title>Male Hemibagrus guttatus genome.</title>
        <authorList>
            <person name="Bian C."/>
        </authorList>
    </citation>
    <scope>NUCLEOTIDE SEQUENCE</scope>
    <source>
        <strain evidence="2">Male_cb2023</strain>
        <tissue evidence="2">Muscle</tissue>
    </source>
</reference>
<feature type="non-terminal residue" evidence="2">
    <location>
        <position position="615"/>
    </location>
</feature>
<feature type="compositionally biased region" description="Low complexity" evidence="1">
    <location>
        <begin position="280"/>
        <end position="290"/>
    </location>
</feature>
<protein>
    <submittedName>
        <fullName evidence="2">Uncharacterized protein</fullName>
    </submittedName>
</protein>